<dbReference type="EMBL" id="CM042880">
    <property type="protein sequence ID" value="KAI4390102.1"/>
    <property type="molecule type" value="Genomic_DNA"/>
</dbReference>
<accession>A0ACB9SFR0</accession>
<evidence type="ECO:0000313" key="2">
    <source>
        <dbReference type="Proteomes" id="UP001057402"/>
    </source>
</evidence>
<comment type="caution">
    <text evidence="1">The sequence shown here is derived from an EMBL/GenBank/DDBJ whole genome shotgun (WGS) entry which is preliminary data.</text>
</comment>
<reference evidence="2" key="1">
    <citation type="journal article" date="2023" name="Front. Plant Sci.">
        <title>Chromosomal-level genome assembly of Melastoma candidum provides insights into trichome evolution.</title>
        <authorList>
            <person name="Zhong Y."/>
            <person name="Wu W."/>
            <person name="Sun C."/>
            <person name="Zou P."/>
            <person name="Liu Y."/>
            <person name="Dai S."/>
            <person name="Zhou R."/>
        </authorList>
    </citation>
    <scope>NUCLEOTIDE SEQUENCE [LARGE SCALE GENOMIC DNA]</scope>
</reference>
<proteinExistence type="predicted"/>
<keyword evidence="2" id="KW-1185">Reference proteome</keyword>
<sequence>MAKSSLGMAVGVGLFCLALLARQSVAYVFTVGGGGSTGWSIPSDPNVNAFNRWAEQNRFQIGDSIVFDYAPGDDSVLYVNKHDYVSCRTESPIAKYVDGHTLFQFNHSGPFYFISGNKDNCLKNEKLIVIVLADRSKKSAAPSGSSSTSPPPSSPSTEQAPSPPTAGTIEIIPTPAPARTEEPSPPNNSRSLLVSLIGSVGALIASSLLLAP</sequence>
<organism evidence="1 2">
    <name type="scientific">Melastoma candidum</name>
    <dbReference type="NCBI Taxonomy" id="119954"/>
    <lineage>
        <taxon>Eukaryota</taxon>
        <taxon>Viridiplantae</taxon>
        <taxon>Streptophyta</taxon>
        <taxon>Embryophyta</taxon>
        <taxon>Tracheophyta</taxon>
        <taxon>Spermatophyta</taxon>
        <taxon>Magnoliopsida</taxon>
        <taxon>eudicotyledons</taxon>
        <taxon>Gunneridae</taxon>
        <taxon>Pentapetalae</taxon>
        <taxon>rosids</taxon>
        <taxon>malvids</taxon>
        <taxon>Myrtales</taxon>
        <taxon>Melastomataceae</taxon>
        <taxon>Melastomatoideae</taxon>
        <taxon>Melastomateae</taxon>
        <taxon>Melastoma</taxon>
    </lineage>
</organism>
<evidence type="ECO:0000313" key="1">
    <source>
        <dbReference type="EMBL" id="KAI4390102.1"/>
    </source>
</evidence>
<gene>
    <name evidence="1" type="ORF">MLD38_002250</name>
</gene>
<protein>
    <submittedName>
        <fullName evidence="1">Uncharacterized protein</fullName>
    </submittedName>
</protein>
<dbReference type="Proteomes" id="UP001057402">
    <property type="component" value="Chromosome 1"/>
</dbReference>
<name>A0ACB9SFR0_9MYRT</name>